<proteinExistence type="predicted"/>
<feature type="compositionally biased region" description="Low complexity" evidence="1">
    <location>
        <begin position="894"/>
        <end position="908"/>
    </location>
</feature>
<evidence type="ECO:0000259" key="2">
    <source>
        <dbReference type="Pfam" id="PF08457"/>
    </source>
</evidence>
<feature type="region of interest" description="Disordered" evidence="1">
    <location>
        <begin position="303"/>
        <end position="323"/>
    </location>
</feature>
<keyword evidence="4" id="KW-1185">Reference proteome</keyword>
<accession>A0A1V8T4W7</accession>
<sequence length="1077" mass="122258">MNGDSGKLPLIDIGDEARVCRRANAARPTDNPARTLLKEAYKAELAELGIDPGQDRVIFDCLWNIAHVVTEKWRSTGAVDFLEALAQEFDKHGITIVEHDDDGTEITHEAPVQQVVSSRKQIVDKRRVSFDDARMHETWIRERTETLTQQEDAPARLLSQPPVRASLQRRARSVSSEHGYATYQPGRGASLYGRPQSSTDQASDPDGPGDSSMLRRLEVSFEKIATLQELRETCEHTRELRLVNTYFNRWFGNTHLHQQHVARQHSEAEEQHAKVLCQAVFDSWREAFHEKQILRREALEAEEAEQERQSQQQQEDERMQRLGQRAEKCRGKMLLRKGLQHWFARHEVRRAELQRASKFLLAMRYFRRWKHIALENASKARSILTRKYIRVWRERTARSHLAEEQAAAHHEETLQRQCVKRWAKVLFNIKLEKRRIDRIKHAACRKWLDAVQRVRALEAQAAAFRSQRLVRPVLLALRAGVLRVQDLASRAQTCYAQARLTIAFSVMRIQGRLKPLENVMTLRLNLTLERKAFATWHLQVQLAQQAAHFDQRRIKRAAWHGWVDALKCRVVAQHINARVVIESLYRWMLQERLQLFRRTADARLLRNSFAALKGMSTDLQAQLDMRAYAFAQGQQRRRLAGAMFRLHVLSRRREDAERAAVEFANSRALPAVLETWHEKTTHVTKLNRWATDARFYCLCSAALKRWRDATVEHQHQRRRDAYAQVRSRYKHRLVGQCFASLQVKYAEVYSMSAAIQDRAQTTQTTTVAQLFATWRSRARTLQAQSLTASQLDTSRLLSSALSALTSQHAQTTSLDTEAETFARTTSLSLALSALKTLQWATFTASQQSHTALALRSRNREQHIRHMLRHWVSQTAARRAAATAEPDAELEAEPESPSLRPASRAAARSLSRDRIRDRYTSPTRLPQGYAGSTPGYLRTPSRSRRAVGRFRPIPTPGPYTPLAFTPAYLVTGIPGVQVDDGAGLDMGSSPPLPMALAGSGQVTPFAQRLREVGVVEAIPTGAITGAGAEFRPVSVLRRGLRQSVTGGTGTGKSVRFAGAGRFSSVGGGSRGQEHLKSS</sequence>
<feature type="domain" description="Sfi1 spindle body" evidence="2">
    <location>
        <begin position="307"/>
        <end position="874"/>
    </location>
</feature>
<feature type="region of interest" description="Disordered" evidence="1">
    <location>
        <begin position="143"/>
        <end position="212"/>
    </location>
</feature>
<protein>
    <recommendedName>
        <fullName evidence="2">Sfi1 spindle body domain-containing protein</fullName>
    </recommendedName>
</protein>
<organism evidence="3 4">
    <name type="scientific">Cryoendolithus antarcticus</name>
    <dbReference type="NCBI Taxonomy" id="1507870"/>
    <lineage>
        <taxon>Eukaryota</taxon>
        <taxon>Fungi</taxon>
        <taxon>Dikarya</taxon>
        <taxon>Ascomycota</taxon>
        <taxon>Pezizomycotina</taxon>
        <taxon>Dothideomycetes</taxon>
        <taxon>Dothideomycetidae</taxon>
        <taxon>Cladosporiales</taxon>
        <taxon>Cladosporiaceae</taxon>
        <taxon>Cryoendolithus</taxon>
    </lineage>
</organism>
<dbReference type="AlphaFoldDB" id="A0A1V8T4W7"/>
<evidence type="ECO:0000313" key="4">
    <source>
        <dbReference type="Proteomes" id="UP000192596"/>
    </source>
</evidence>
<feature type="region of interest" description="Disordered" evidence="1">
    <location>
        <begin position="881"/>
        <end position="952"/>
    </location>
</feature>
<comment type="caution">
    <text evidence="3">The sequence shown here is derived from an EMBL/GenBank/DDBJ whole genome shotgun (WGS) entry which is preliminary data.</text>
</comment>
<dbReference type="STRING" id="1507870.A0A1V8T4W7"/>
<feature type="compositionally biased region" description="Basic and acidic residues" evidence="1">
    <location>
        <begin position="909"/>
        <end position="918"/>
    </location>
</feature>
<dbReference type="InParanoid" id="A0A1V8T4W7"/>
<name>A0A1V8T4W7_9PEZI</name>
<dbReference type="InterPro" id="IPR013665">
    <property type="entry name" value="Sfi1_dom"/>
</dbReference>
<evidence type="ECO:0000256" key="1">
    <source>
        <dbReference type="SAM" id="MobiDB-lite"/>
    </source>
</evidence>
<dbReference type="OrthoDB" id="5215300at2759"/>
<reference evidence="4" key="1">
    <citation type="submission" date="2017-03" db="EMBL/GenBank/DDBJ databases">
        <title>Genomes of endolithic fungi from Antarctica.</title>
        <authorList>
            <person name="Coleine C."/>
            <person name="Masonjones S."/>
            <person name="Stajich J.E."/>
        </authorList>
    </citation>
    <scope>NUCLEOTIDE SEQUENCE [LARGE SCALE GENOMIC DNA]</scope>
    <source>
        <strain evidence="4">CCFEE 5527</strain>
    </source>
</reference>
<dbReference type="EMBL" id="NAJO01000016">
    <property type="protein sequence ID" value="OQO06465.1"/>
    <property type="molecule type" value="Genomic_DNA"/>
</dbReference>
<gene>
    <name evidence="3" type="ORF">B0A48_08248</name>
</gene>
<dbReference type="Proteomes" id="UP000192596">
    <property type="component" value="Unassembled WGS sequence"/>
</dbReference>
<evidence type="ECO:0000313" key="3">
    <source>
        <dbReference type="EMBL" id="OQO06465.1"/>
    </source>
</evidence>
<dbReference type="Pfam" id="PF08457">
    <property type="entry name" value="Sfi1"/>
    <property type="match status" value="1"/>
</dbReference>